<dbReference type="InterPro" id="IPR012938">
    <property type="entry name" value="Glc/Sorbosone_DH"/>
</dbReference>
<dbReference type="Proteomes" id="UP000267521">
    <property type="component" value="Unassembled WGS sequence"/>
</dbReference>
<feature type="compositionally biased region" description="Low complexity" evidence="1">
    <location>
        <begin position="477"/>
        <end position="487"/>
    </location>
</feature>
<proteinExistence type="predicted"/>
<sequence>MQKTFSLSLTRHLFGFARLHGWRKASGASALPTFAFAALALPLAWGSAAAQGPGPSEPSSSTYDAAKAQPLPVTELAYGLRQPWAFAPLPNGDFLVTERAGAMRIVDAHGRVGPTLQGVPTVAAEGAGGLLDLVLDRDFAANRRVFFCFAEPDPGNESRSSTALASATLSERADRLEDVRVLFHQMPRVRSGAHFGCRIVQSGDGSLFLTLGERSIAPEQAQRTSNHLGTIVRVQTDGKPHPDNPFARKGGGKPEIWSWGHRNPQGIALTPEGQLWAHEPGPQGGDEFNWVRPGGNYGWPAQTFGRGYAASAARARQTAMIAPVHYWRAPIQPSSLLYMHSERYGAAWQGSFVAGSLQHGALVRLRVQDQAVQEEAWFSLPKGQRVRDVRQGHDGLLYVLTDGPNGRLLRVEPPPPPPQQQPAPAPQDRYQPAAGELDAAQPQPQPAPPAPPALAEPAAGQPNLPGQADEAAAVVTPDAQAETAAPAQPSPEPPAAQPVEPAAPLSPAADAPDTPVR</sequence>
<feature type="compositionally biased region" description="Pro residues" evidence="1">
    <location>
        <begin position="443"/>
        <end position="454"/>
    </location>
</feature>
<organism evidence="3 4">
    <name type="scientific">Allofranklinella schreckenbergeri</name>
    <dbReference type="NCBI Taxonomy" id="1076744"/>
    <lineage>
        <taxon>Bacteria</taxon>
        <taxon>Pseudomonadati</taxon>
        <taxon>Pseudomonadota</taxon>
        <taxon>Betaproteobacteria</taxon>
        <taxon>Burkholderiales</taxon>
        <taxon>Comamonadaceae</taxon>
        <taxon>Allofranklinella</taxon>
    </lineage>
</organism>
<feature type="compositionally biased region" description="Pro residues" evidence="1">
    <location>
        <begin position="412"/>
        <end position="425"/>
    </location>
</feature>
<feature type="domain" description="Glucose/Sorbosone dehydrogenase" evidence="2">
    <location>
        <begin position="80"/>
        <end position="410"/>
    </location>
</feature>
<feature type="compositionally biased region" description="Low complexity" evidence="1">
    <location>
        <begin position="426"/>
        <end position="442"/>
    </location>
</feature>
<evidence type="ECO:0000313" key="3">
    <source>
        <dbReference type="EMBL" id="RMX01519.1"/>
    </source>
</evidence>
<dbReference type="SUPFAM" id="SSF50952">
    <property type="entry name" value="Soluble quinoprotein glucose dehydrogenase"/>
    <property type="match status" value="1"/>
</dbReference>
<dbReference type="AlphaFoldDB" id="A0A3M6QGD3"/>
<dbReference type="InterPro" id="IPR011042">
    <property type="entry name" value="6-blade_b-propeller_TolB-like"/>
</dbReference>
<comment type="caution">
    <text evidence="3">The sequence shown here is derived from an EMBL/GenBank/DDBJ whole genome shotgun (WGS) entry which is preliminary data.</text>
</comment>
<dbReference type="Gene3D" id="2.120.10.30">
    <property type="entry name" value="TolB, C-terminal domain"/>
    <property type="match status" value="1"/>
</dbReference>
<reference evidence="3 4" key="1">
    <citation type="submission" date="2018-10" db="EMBL/GenBank/DDBJ databases">
        <title>Comamonadaceae CDC group NO-1 genome sequencing and assembly.</title>
        <authorList>
            <person name="Bernier A.-M."/>
            <person name="Bernard K."/>
        </authorList>
    </citation>
    <scope>NUCLEOTIDE SEQUENCE [LARGE SCALE GENOMIC DNA]</scope>
    <source>
        <strain evidence="3 4">NML970147</strain>
    </source>
</reference>
<accession>A0A3M6QGD3</accession>
<evidence type="ECO:0000256" key="1">
    <source>
        <dbReference type="SAM" id="MobiDB-lite"/>
    </source>
</evidence>
<dbReference type="PANTHER" id="PTHR19328">
    <property type="entry name" value="HEDGEHOG-INTERACTING PROTEIN"/>
    <property type="match status" value="1"/>
</dbReference>
<dbReference type="Pfam" id="PF07995">
    <property type="entry name" value="GSDH"/>
    <property type="match status" value="1"/>
</dbReference>
<dbReference type="PANTHER" id="PTHR19328:SF75">
    <property type="entry name" value="ALDOSE SUGAR DEHYDROGENASE YLII"/>
    <property type="match status" value="1"/>
</dbReference>
<name>A0A3M6QGD3_9BURK</name>
<protein>
    <submittedName>
        <fullName evidence="3">PQQ-dependent sugar dehydrogenase</fullName>
    </submittedName>
</protein>
<dbReference type="InterPro" id="IPR011041">
    <property type="entry name" value="Quinoprot_gluc/sorb_DH_b-prop"/>
</dbReference>
<evidence type="ECO:0000313" key="4">
    <source>
        <dbReference type="Proteomes" id="UP000267521"/>
    </source>
</evidence>
<feature type="compositionally biased region" description="Low complexity" evidence="1">
    <location>
        <begin position="497"/>
        <end position="517"/>
    </location>
</feature>
<dbReference type="EMBL" id="RDQM01000001">
    <property type="protein sequence ID" value="RMX01519.1"/>
    <property type="molecule type" value="Genomic_DNA"/>
</dbReference>
<evidence type="ECO:0000259" key="2">
    <source>
        <dbReference type="Pfam" id="PF07995"/>
    </source>
</evidence>
<gene>
    <name evidence="3" type="ORF">EBQ26_01365</name>
</gene>
<feature type="region of interest" description="Disordered" evidence="1">
    <location>
        <begin position="400"/>
        <end position="517"/>
    </location>
</feature>